<name>Q20YE9_RHOPB</name>
<dbReference type="STRING" id="316056.RPC_4314"/>
<dbReference type="HOGENOM" id="CLU_145244_2_0_5"/>
<organism evidence="2">
    <name type="scientific">Rhodopseudomonas palustris (strain BisB18)</name>
    <dbReference type="NCBI Taxonomy" id="316056"/>
    <lineage>
        <taxon>Bacteria</taxon>
        <taxon>Pseudomonadati</taxon>
        <taxon>Pseudomonadota</taxon>
        <taxon>Alphaproteobacteria</taxon>
        <taxon>Hyphomicrobiales</taxon>
        <taxon>Nitrobacteraceae</taxon>
        <taxon>Rhodopseudomonas</taxon>
    </lineage>
</organism>
<dbReference type="AlphaFoldDB" id="Q20YE9"/>
<reference evidence="2" key="1">
    <citation type="submission" date="2006-03" db="EMBL/GenBank/DDBJ databases">
        <title>Complete sequence of Rhodopseudomonas palustris BisB18.</title>
        <authorList>
            <consortium name="US DOE Joint Genome Institute"/>
            <person name="Copeland A."/>
            <person name="Lucas S."/>
            <person name="Lapidus A."/>
            <person name="Barry K."/>
            <person name="Detter J.C."/>
            <person name="Glavina del Rio T."/>
            <person name="Hammon N."/>
            <person name="Israni S."/>
            <person name="Dalin E."/>
            <person name="Tice H."/>
            <person name="Pitluck S."/>
            <person name="Chain P."/>
            <person name="Malfatti S."/>
            <person name="Shin M."/>
            <person name="Vergez L."/>
            <person name="Schmutz J."/>
            <person name="Larimer F."/>
            <person name="Land M."/>
            <person name="Hauser L."/>
            <person name="Pelletier D.A."/>
            <person name="Kyrpides N."/>
            <person name="Anderson I."/>
            <person name="Oda Y."/>
            <person name="Harwood C.S."/>
            <person name="Richardson P."/>
        </authorList>
    </citation>
    <scope>NUCLEOTIDE SEQUENCE [LARGE SCALE GENOMIC DNA]</scope>
    <source>
        <strain evidence="2">BisB18</strain>
    </source>
</reference>
<sequence length="87" mass="9038">MTKSLILTALFAALALSTIAPAQAQGRGYGDGRGPVGQICARDIDAYCAGIRHGSRGVRNCLNSHRPQLSRACRAALDGTGGGRGWQ</sequence>
<evidence type="ECO:0000313" key="2">
    <source>
        <dbReference type="EMBL" id="ABD89837.1"/>
    </source>
</evidence>
<feature type="signal peptide" evidence="1">
    <location>
        <begin position="1"/>
        <end position="24"/>
    </location>
</feature>
<gene>
    <name evidence="2" type="ordered locus">RPC_4314</name>
</gene>
<protein>
    <submittedName>
        <fullName evidence="2">Uncharacterized protein</fullName>
    </submittedName>
</protein>
<dbReference type="KEGG" id="rpc:RPC_4314"/>
<dbReference type="EMBL" id="CP000301">
    <property type="protein sequence ID" value="ABD89837.1"/>
    <property type="molecule type" value="Genomic_DNA"/>
</dbReference>
<dbReference type="OrthoDB" id="7060861at2"/>
<proteinExistence type="predicted"/>
<evidence type="ECO:0000256" key="1">
    <source>
        <dbReference type="SAM" id="SignalP"/>
    </source>
</evidence>
<keyword evidence="1" id="KW-0732">Signal</keyword>
<accession>Q20YE9</accession>
<feature type="chain" id="PRO_5004199327" evidence="1">
    <location>
        <begin position="25"/>
        <end position="87"/>
    </location>
</feature>
<dbReference type="RefSeq" id="WP_011474718.1">
    <property type="nucleotide sequence ID" value="NC_007925.1"/>
</dbReference>